<accession>H1Z1I2</accession>
<dbReference type="NCBIfam" id="NF033727">
    <property type="entry name" value="chaperon_ArsD"/>
    <property type="match status" value="1"/>
</dbReference>
<dbReference type="GO" id="GO:0046685">
    <property type="term" value="P:response to arsenic-containing substance"/>
    <property type="evidence" value="ECO:0007669"/>
    <property type="project" value="InterPro"/>
</dbReference>
<dbReference type="HOGENOM" id="CLU_120868_1_0_2"/>
<dbReference type="Proteomes" id="UP000005741">
    <property type="component" value="Chromosome"/>
</dbReference>
<name>H1Z1I2_9EURY</name>
<dbReference type="InterPro" id="IPR010712">
    <property type="entry name" value="Arsenical-R_ArsD"/>
</dbReference>
<reference evidence="1 2" key="1">
    <citation type="submission" date="2011-10" db="EMBL/GenBank/DDBJ databases">
        <title>The Improved High-Quality Draft genome of Methanoplanus limicola DSM 2279.</title>
        <authorList>
            <consortium name="US DOE Joint Genome Institute (JGI-PGF)"/>
            <person name="Lucas S."/>
            <person name="Copeland A."/>
            <person name="Lapidus A."/>
            <person name="Glavina del Rio T."/>
            <person name="Dalin E."/>
            <person name="Tice H."/>
            <person name="Bruce D."/>
            <person name="Goodwin L."/>
            <person name="Pitluck S."/>
            <person name="Peters L."/>
            <person name="Mikhailova N."/>
            <person name="Lu M."/>
            <person name="Kyrpides N."/>
            <person name="Mavromatis K."/>
            <person name="Ivanova N."/>
            <person name="Markowitz V."/>
            <person name="Cheng J.-F."/>
            <person name="Hugenholtz P."/>
            <person name="Woyke T."/>
            <person name="Wu D."/>
            <person name="Wirth R."/>
            <person name="Brambilla E.-M."/>
            <person name="Klenk H.-P."/>
            <person name="Eisen J.A."/>
        </authorList>
    </citation>
    <scope>NUCLEOTIDE SEQUENCE [LARGE SCALE GENOMIC DNA]</scope>
    <source>
        <strain evidence="1 2">DSM 2279</strain>
    </source>
</reference>
<dbReference type="STRING" id="937775.Metlim_2271"/>
<dbReference type="RefSeq" id="WP_004078585.1">
    <property type="nucleotide sequence ID" value="NZ_CM001436.1"/>
</dbReference>
<evidence type="ECO:0000313" key="1">
    <source>
        <dbReference type="EMBL" id="EHQ36329.1"/>
    </source>
</evidence>
<dbReference type="Pfam" id="PF06953">
    <property type="entry name" value="ArsD"/>
    <property type="match status" value="1"/>
</dbReference>
<dbReference type="Gene3D" id="3.40.30.10">
    <property type="entry name" value="Glutaredoxin"/>
    <property type="match status" value="1"/>
</dbReference>
<dbReference type="InParanoid" id="H1Z1I2"/>
<dbReference type="EMBL" id="CM001436">
    <property type="protein sequence ID" value="EHQ36329.1"/>
    <property type="molecule type" value="Genomic_DNA"/>
</dbReference>
<gene>
    <name evidence="1" type="ORF">Metlim_2271</name>
</gene>
<proteinExistence type="predicted"/>
<keyword evidence="2" id="KW-1185">Reference proteome</keyword>
<dbReference type="GO" id="GO:0045892">
    <property type="term" value="P:negative regulation of DNA-templated transcription"/>
    <property type="evidence" value="ECO:0007669"/>
    <property type="project" value="InterPro"/>
</dbReference>
<dbReference type="PATRIC" id="fig|937775.9.peg.2569"/>
<dbReference type="GO" id="GO:0003677">
    <property type="term" value="F:DNA binding"/>
    <property type="evidence" value="ECO:0007669"/>
    <property type="project" value="InterPro"/>
</dbReference>
<evidence type="ECO:0000313" key="2">
    <source>
        <dbReference type="Proteomes" id="UP000005741"/>
    </source>
</evidence>
<dbReference type="OrthoDB" id="145187at2157"/>
<organism evidence="1 2">
    <name type="scientific">Methanoplanus limicola DSM 2279</name>
    <dbReference type="NCBI Taxonomy" id="937775"/>
    <lineage>
        <taxon>Archaea</taxon>
        <taxon>Methanobacteriati</taxon>
        <taxon>Methanobacteriota</taxon>
        <taxon>Stenosarchaea group</taxon>
        <taxon>Methanomicrobia</taxon>
        <taxon>Methanomicrobiales</taxon>
        <taxon>Methanomicrobiaceae</taxon>
        <taxon>Methanoplanus</taxon>
    </lineage>
</organism>
<dbReference type="AlphaFoldDB" id="H1Z1I2"/>
<protein>
    <submittedName>
        <fullName evidence="1">Arsenical resistance operon trans-acting repressor ArsD</fullName>
    </submittedName>
</protein>
<sequence length="105" mass="12077">MTSDTVIIYEGALCCSTGVCGPEPDKELIEFNETLKKLKRDYPDLEIMRASLTFNIDMFLENDEILQLVKTHGPEILPITTFNGKMVAQKKYPNYEEFQDLIRRG</sequence>